<organism evidence="1">
    <name type="scientific">hydrothermal vent metagenome</name>
    <dbReference type="NCBI Taxonomy" id="652676"/>
    <lineage>
        <taxon>unclassified sequences</taxon>
        <taxon>metagenomes</taxon>
        <taxon>ecological metagenomes</taxon>
    </lineage>
</organism>
<dbReference type="AlphaFoldDB" id="A0A3B0Y484"/>
<evidence type="ECO:0000313" key="1">
    <source>
        <dbReference type="EMBL" id="VAW63216.1"/>
    </source>
</evidence>
<sequence length="79" mass="8963">MIKKTLATACMLTSLFTSIAYAEEAIDPETLFNDAMSYRQGGELFKAIEIFETILSNQPGLNRARLELAVSYHLTRRYN</sequence>
<accession>A0A3B0Y484</accession>
<feature type="non-terminal residue" evidence="1">
    <location>
        <position position="79"/>
    </location>
</feature>
<dbReference type="Gene3D" id="1.25.40.10">
    <property type="entry name" value="Tetratricopeptide repeat domain"/>
    <property type="match status" value="1"/>
</dbReference>
<reference evidence="1" key="1">
    <citation type="submission" date="2018-06" db="EMBL/GenBank/DDBJ databases">
        <authorList>
            <person name="Zhirakovskaya E."/>
        </authorList>
    </citation>
    <scope>NUCLEOTIDE SEQUENCE</scope>
</reference>
<protein>
    <submittedName>
        <fullName evidence="1">Uncharacterized protein</fullName>
    </submittedName>
</protein>
<name>A0A3B0Y484_9ZZZZ</name>
<gene>
    <name evidence="1" type="ORF">MNBD_GAMMA08-2488</name>
</gene>
<dbReference type="EMBL" id="UOFH01000244">
    <property type="protein sequence ID" value="VAW63216.1"/>
    <property type="molecule type" value="Genomic_DNA"/>
</dbReference>
<dbReference type="SUPFAM" id="SSF48452">
    <property type="entry name" value="TPR-like"/>
    <property type="match status" value="1"/>
</dbReference>
<proteinExistence type="predicted"/>
<dbReference type="InterPro" id="IPR011990">
    <property type="entry name" value="TPR-like_helical_dom_sf"/>
</dbReference>